<reference evidence="2" key="1">
    <citation type="submission" date="2018-05" db="EMBL/GenBank/DDBJ databases">
        <authorList>
            <person name="Lanie J.A."/>
            <person name="Ng W.-L."/>
            <person name="Kazmierczak K.M."/>
            <person name="Andrzejewski T.M."/>
            <person name="Davidsen T.M."/>
            <person name="Wayne K.J."/>
            <person name="Tettelin H."/>
            <person name="Glass J.I."/>
            <person name="Rusch D."/>
            <person name="Podicherti R."/>
            <person name="Tsui H.-C.T."/>
            <person name="Winkler M.E."/>
        </authorList>
    </citation>
    <scope>NUCLEOTIDE SEQUENCE</scope>
</reference>
<dbReference type="PANTHER" id="PTHR40265:SF1">
    <property type="entry name" value="GLYOXALASE-LIKE DOMAIN-CONTAINING PROTEIN"/>
    <property type="match status" value="1"/>
</dbReference>
<dbReference type="InterPro" id="IPR025870">
    <property type="entry name" value="Glyoxalase-like_dom"/>
</dbReference>
<evidence type="ECO:0000313" key="2">
    <source>
        <dbReference type="EMBL" id="SVB21028.1"/>
    </source>
</evidence>
<dbReference type="SUPFAM" id="SSF54593">
    <property type="entry name" value="Glyoxalase/Bleomycin resistance protein/Dihydroxybiphenyl dioxygenase"/>
    <property type="match status" value="1"/>
</dbReference>
<evidence type="ECO:0000259" key="1">
    <source>
        <dbReference type="Pfam" id="PF13468"/>
    </source>
</evidence>
<gene>
    <name evidence="2" type="ORF">METZ01_LOCUS173882</name>
</gene>
<dbReference type="PANTHER" id="PTHR40265">
    <property type="entry name" value="BLL2707 PROTEIN"/>
    <property type="match status" value="1"/>
</dbReference>
<accession>A0A382C4M0</accession>
<name>A0A382C4M0_9ZZZZ</name>
<dbReference type="InterPro" id="IPR029068">
    <property type="entry name" value="Glyas_Bleomycin-R_OHBP_Dase"/>
</dbReference>
<dbReference type="Gene3D" id="3.10.180.10">
    <property type="entry name" value="2,3-Dihydroxybiphenyl 1,2-Dioxygenase, domain 1"/>
    <property type="match status" value="1"/>
</dbReference>
<organism evidence="2">
    <name type="scientific">marine metagenome</name>
    <dbReference type="NCBI Taxonomy" id="408172"/>
    <lineage>
        <taxon>unclassified sequences</taxon>
        <taxon>metagenomes</taxon>
        <taxon>ecological metagenomes</taxon>
    </lineage>
</organism>
<dbReference type="EMBL" id="UINC01032792">
    <property type="protein sequence ID" value="SVB21028.1"/>
    <property type="molecule type" value="Genomic_DNA"/>
</dbReference>
<sequence length="210" mass="21845">MYAVASLDEGMEWAADTFGAPAAYGGEHVDLGTRNALLSLGSTYLEIIAPDPAQSQEGNAGAQFANLTSGGMVTWAAEGDLNAIAQALESAGVSTQGPNRTQRKTESGDLLVWDLLFPIGSPHGGRMPFFIDWLECANPKDTNPVGGEFRALAITTPDADDLAGTLRAIDLDIAVSAGPPGLSVTIDSPRGEVVLASTNETSHMQFGGIR</sequence>
<dbReference type="Pfam" id="PF13468">
    <property type="entry name" value="Glyoxalase_3"/>
    <property type="match status" value="1"/>
</dbReference>
<protein>
    <recommendedName>
        <fullName evidence="1">Glyoxalase-like domain-containing protein</fullName>
    </recommendedName>
</protein>
<feature type="domain" description="Glyoxalase-like" evidence="1">
    <location>
        <begin position="2"/>
        <end position="167"/>
    </location>
</feature>
<proteinExistence type="predicted"/>
<dbReference type="AlphaFoldDB" id="A0A382C4M0"/>